<organism evidence="1">
    <name type="scientific">Lamprotornis superbus</name>
    <dbReference type="NCBI Taxonomy" id="245042"/>
    <lineage>
        <taxon>Eukaryota</taxon>
        <taxon>Metazoa</taxon>
        <taxon>Chordata</taxon>
        <taxon>Craniata</taxon>
        <taxon>Vertebrata</taxon>
        <taxon>Euteleostomi</taxon>
        <taxon>Archelosauria</taxon>
        <taxon>Archosauria</taxon>
        <taxon>Dinosauria</taxon>
        <taxon>Saurischia</taxon>
        <taxon>Theropoda</taxon>
        <taxon>Coelurosauria</taxon>
        <taxon>Aves</taxon>
        <taxon>Neognathae</taxon>
        <taxon>Neoaves</taxon>
        <taxon>Telluraves</taxon>
        <taxon>Australaves</taxon>
        <taxon>Passeriformes</taxon>
        <taxon>Sturnidae</taxon>
        <taxon>Lamprotornis</taxon>
    </lineage>
</organism>
<dbReference type="EMBL" id="JADDUC020000001">
    <property type="protein sequence ID" value="KAI1243629.1"/>
    <property type="molecule type" value="Genomic_DNA"/>
</dbReference>
<reference evidence="2 3" key="2">
    <citation type="journal article" date="2021" name="J. Hered.">
        <title>Feather Gene Expression Elucidates the Developmental Basis of Plumage Iridescence in African Starlings.</title>
        <authorList>
            <person name="Rubenstein D.R."/>
            <person name="Corvelo A."/>
            <person name="MacManes M.D."/>
            <person name="Maia R."/>
            <person name="Narzisi G."/>
            <person name="Rousaki A."/>
            <person name="Vandenabeele P."/>
            <person name="Shawkey M.D."/>
            <person name="Solomon J."/>
        </authorList>
    </citation>
    <scope>NUCLEOTIDE SEQUENCE [LARGE SCALE GENOMIC DNA]</scope>
    <source>
        <strain evidence="2">SS15</strain>
    </source>
</reference>
<comment type="caution">
    <text evidence="1">The sequence shown here is derived from an EMBL/GenBank/DDBJ whole genome shotgun (WGS) entry which is preliminary data.</text>
</comment>
<gene>
    <name evidence="2" type="ORF">IHE44_0001262</name>
    <name evidence="1" type="ORF">IHE44_005057</name>
</gene>
<dbReference type="EMBL" id="JADDUC010000199">
    <property type="protein sequence ID" value="KAG0115824.1"/>
    <property type="molecule type" value="Genomic_DNA"/>
</dbReference>
<feature type="non-terminal residue" evidence="1">
    <location>
        <position position="1"/>
    </location>
</feature>
<accession>A0A835NIK6</accession>
<reference evidence="1" key="1">
    <citation type="submission" date="2020-10" db="EMBL/GenBank/DDBJ databases">
        <title>Feather gene expression reveals the developmental basis of iridescence in African starlings.</title>
        <authorList>
            <person name="Rubenstein D.R."/>
        </authorList>
    </citation>
    <scope>NUCLEOTIDE SEQUENCE</scope>
    <source>
        <strain evidence="1">SS15</strain>
        <tissue evidence="1">Liver</tissue>
    </source>
</reference>
<dbReference type="Proteomes" id="UP000618051">
    <property type="component" value="Unassembled WGS sequence"/>
</dbReference>
<dbReference type="AlphaFoldDB" id="A0A835NIK6"/>
<name>A0A835NIK6_9PASS</name>
<sequence>KNDEITSSHQCWHVEPHAALQEVTWLGSPGSGDRSMLMQQLGTLRCGITLAPAVLPPEQPLLYPCRSLVGPSPGRVVLRGEVDKRNVRCLQARLGGIGDRKGTALILGPAGASSHERACFPKMISYRESGSADVGESCHPAPCAEDQRAGIVSTVSAAGAALHTVVLLLPCISQNGGCVEALAESWQWSHGIGVQSLLQDQLYGLQVFPSYPVTLTLINSLWTEEQFSPEHLEMFFCMGMSRLTAERRREEHVKGRSDPARVSWEMRTLLQLPATDPDPLPASFYSRWREMDIFRKCLTLTCPRHMNGLNHSLQYLFLCTVSTAGAACLVAGSSRHHMYIPEDPVRLLGLRCNLLGTSPGAALLFGFLSDVACGFSATGRFGTMLAISPWEPDTCRGSIHILVPWLKCRIPQSAQPVLAHPYCTFLCWADTVDISKDIQDSWMQSHEAGGLTLGTEELKFTFPVSHKEKGVGFFAQVMKINAMLLLEERRKAWHIDLGLETDFAWEEEDDRSLTLFALHSLWFQSRTPREEKGRKQSKITCFQFTAFGELKNIGCGKES</sequence>
<evidence type="ECO:0000313" key="1">
    <source>
        <dbReference type="EMBL" id="KAG0115824.1"/>
    </source>
</evidence>
<evidence type="ECO:0000313" key="3">
    <source>
        <dbReference type="Proteomes" id="UP000618051"/>
    </source>
</evidence>
<proteinExistence type="predicted"/>
<keyword evidence="3" id="KW-1185">Reference proteome</keyword>
<evidence type="ECO:0000313" key="2">
    <source>
        <dbReference type="EMBL" id="KAI1243629.1"/>
    </source>
</evidence>
<protein>
    <submittedName>
        <fullName evidence="1">Uncharacterized protein</fullName>
    </submittedName>
</protein>
<reference evidence="2" key="3">
    <citation type="submission" date="2022-01" db="EMBL/GenBank/DDBJ databases">
        <authorList>
            <person name="Rubenstein D.R."/>
        </authorList>
    </citation>
    <scope>NUCLEOTIDE SEQUENCE</scope>
    <source>
        <strain evidence="2">SS15</strain>
        <tissue evidence="2">Liver</tissue>
    </source>
</reference>